<dbReference type="HAMAP" id="MF_00094">
    <property type="entry name" value="Rel_fac_2"/>
    <property type="match status" value="1"/>
</dbReference>
<accession>A0A7U9TGY0</accession>
<dbReference type="GO" id="GO:0016149">
    <property type="term" value="F:translation release factor activity, codon specific"/>
    <property type="evidence" value="ECO:0007669"/>
    <property type="project" value="UniProtKB-UniRule"/>
</dbReference>
<proteinExistence type="inferred from homology"/>
<dbReference type="PANTHER" id="PTHR43116">
    <property type="entry name" value="PEPTIDE CHAIN RELEASE FACTOR 2"/>
    <property type="match status" value="1"/>
</dbReference>
<keyword evidence="4 6" id="KW-0488">Methylation</keyword>
<dbReference type="InterPro" id="IPR045853">
    <property type="entry name" value="Pep_chain_release_fac_I_sf"/>
</dbReference>
<protein>
    <recommendedName>
        <fullName evidence="3 6">Peptide chain release factor 2</fullName>
        <shortName evidence="6">RF-2</shortName>
    </recommendedName>
</protein>
<reference evidence="9" key="1">
    <citation type="submission" date="2021-01" db="EMBL/GenBank/DDBJ databases">
        <title>Draft genome sequence of Acholeplasmataceae bacterium strain Mahy22.</title>
        <authorList>
            <person name="Watanabe M."/>
            <person name="Kojima H."/>
            <person name="Fukui M."/>
        </authorList>
    </citation>
    <scope>NUCLEOTIDE SEQUENCE</scope>
    <source>
        <strain evidence="9">Mahy22</strain>
    </source>
</reference>
<evidence type="ECO:0000256" key="5">
    <source>
        <dbReference type="ARBA" id="ARBA00022917"/>
    </source>
</evidence>
<evidence type="ECO:0000313" key="9">
    <source>
        <dbReference type="EMBL" id="BCR36335.1"/>
    </source>
</evidence>
<evidence type="ECO:0000256" key="4">
    <source>
        <dbReference type="ARBA" id="ARBA00022481"/>
    </source>
</evidence>
<keyword evidence="7" id="KW-0175">Coiled coil</keyword>
<keyword evidence="6" id="KW-0963">Cytoplasm</keyword>
<evidence type="ECO:0000256" key="1">
    <source>
        <dbReference type="ARBA" id="ARBA00002613"/>
    </source>
</evidence>
<dbReference type="FunFam" id="3.30.160.20:FF:000010">
    <property type="entry name" value="Peptide chain release factor 2"/>
    <property type="match status" value="1"/>
</dbReference>
<dbReference type="GO" id="GO:0005737">
    <property type="term" value="C:cytoplasm"/>
    <property type="evidence" value="ECO:0007669"/>
    <property type="project" value="UniProtKB-SubCell"/>
</dbReference>
<organism evidence="9 10">
    <name type="scientific">Mariniplasma anaerobium</name>
    <dbReference type="NCBI Taxonomy" id="2735436"/>
    <lineage>
        <taxon>Bacteria</taxon>
        <taxon>Bacillati</taxon>
        <taxon>Mycoplasmatota</taxon>
        <taxon>Mollicutes</taxon>
        <taxon>Acholeplasmatales</taxon>
        <taxon>Acholeplasmataceae</taxon>
        <taxon>Mariniplasma</taxon>
    </lineage>
</organism>
<feature type="domain" description="Prokaryotic-type class I peptide chain release factors" evidence="8">
    <location>
        <begin position="242"/>
        <end position="258"/>
    </location>
</feature>
<comment type="similarity">
    <text evidence="2 6">Belongs to the prokaryotic/mitochondrial release factor family.</text>
</comment>
<dbReference type="Pfam" id="PF00472">
    <property type="entry name" value="RF-1"/>
    <property type="match status" value="1"/>
</dbReference>
<name>A0A7U9TGY0_9MOLU</name>
<evidence type="ECO:0000256" key="2">
    <source>
        <dbReference type="ARBA" id="ARBA00010835"/>
    </source>
</evidence>
<dbReference type="NCBIfam" id="TIGR00020">
    <property type="entry name" value="prfB"/>
    <property type="match status" value="1"/>
</dbReference>
<dbReference type="InterPro" id="IPR000352">
    <property type="entry name" value="Pep_chain_release_fac_I"/>
</dbReference>
<dbReference type="EMBL" id="AP024412">
    <property type="protein sequence ID" value="BCR36335.1"/>
    <property type="molecule type" value="Genomic_DNA"/>
</dbReference>
<evidence type="ECO:0000256" key="7">
    <source>
        <dbReference type="SAM" id="Coils"/>
    </source>
</evidence>
<comment type="PTM">
    <text evidence="6">Methylated by PrmC. Methylation increases the termination efficiency of RF2.</text>
</comment>
<keyword evidence="5 6" id="KW-0648">Protein biosynthesis</keyword>
<dbReference type="Pfam" id="PF03462">
    <property type="entry name" value="PCRF"/>
    <property type="match status" value="1"/>
</dbReference>
<dbReference type="SMART" id="SM00937">
    <property type="entry name" value="PCRF"/>
    <property type="match status" value="1"/>
</dbReference>
<dbReference type="KEGG" id="manr:MPAN_012280"/>
<feature type="coiled-coil region" evidence="7">
    <location>
        <begin position="86"/>
        <end position="113"/>
    </location>
</feature>
<dbReference type="PROSITE" id="PS00745">
    <property type="entry name" value="RF_PROK_I"/>
    <property type="match status" value="1"/>
</dbReference>
<evidence type="ECO:0000313" key="10">
    <source>
        <dbReference type="Proteomes" id="UP000620133"/>
    </source>
</evidence>
<dbReference type="Gene3D" id="3.30.70.1660">
    <property type="match status" value="1"/>
</dbReference>
<dbReference type="AlphaFoldDB" id="A0A7U9TGY0"/>
<comment type="subcellular location">
    <subcellularLocation>
        <location evidence="6">Cytoplasm</location>
    </subcellularLocation>
</comment>
<evidence type="ECO:0000259" key="8">
    <source>
        <dbReference type="PROSITE" id="PS00745"/>
    </source>
</evidence>
<dbReference type="Gene3D" id="3.30.160.20">
    <property type="match status" value="1"/>
</dbReference>
<dbReference type="PANTHER" id="PTHR43116:SF3">
    <property type="entry name" value="CLASS I PEPTIDE CHAIN RELEASE FACTOR"/>
    <property type="match status" value="1"/>
</dbReference>
<evidence type="ECO:0000256" key="3">
    <source>
        <dbReference type="ARBA" id="ARBA00019192"/>
    </source>
</evidence>
<sequence>MERYDVNKLITEFKQSIEDFHRAIQPDVLEEKYKELNQEMQDPAFWSNTNQAKKVTKEANSIRHKVDQYLHLKQKLTQLIDWAEISEEQSEEWDLLEIDIQSLQEELKAFELETILNGPYDENNAIIEIHPGAGGTESQDWADMLYRLYSRYAQRKKYKVEVIDYQSGDEAGIKSVTLLIKGSYAYGYLKAEKGVHRLVRISPFDSNARRHTSFASIDVLPEINDDIEIDIKDEDLKVDVYRSSGAGGQSVNTTDSAVRITHLPTNIVVTCQNERSQLKNKETAMTLLKAKLVAEEIRKQEEKLKNIQGEQKDISWGSQIRSYVFHPYQMVKDHRTNYEVGNVELVMDGDIDGFINAYLKSGDAHE</sequence>
<evidence type="ECO:0000256" key="6">
    <source>
        <dbReference type="HAMAP-Rule" id="MF_00094"/>
    </source>
</evidence>
<dbReference type="SUPFAM" id="SSF75620">
    <property type="entry name" value="Release factor"/>
    <property type="match status" value="1"/>
</dbReference>
<dbReference type="Proteomes" id="UP000620133">
    <property type="component" value="Chromosome"/>
</dbReference>
<comment type="function">
    <text evidence="1 6">Peptide chain release factor 2 directs the termination of translation in response to the peptide chain termination codons UGA and UAA.</text>
</comment>
<keyword evidence="10" id="KW-1185">Reference proteome</keyword>
<dbReference type="RefSeq" id="WP_176238848.1">
    <property type="nucleotide sequence ID" value="NZ_AP024412.1"/>
</dbReference>
<feature type="modified residue" description="N5-methylglutamine" evidence="6">
    <location>
        <position position="249"/>
    </location>
</feature>
<dbReference type="Gene3D" id="1.20.58.410">
    <property type="entry name" value="Release factor"/>
    <property type="match status" value="1"/>
</dbReference>
<dbReference type="InterPro" id="IPR005139">
    <property type="entry name" value="PCRF"/>
</dbReference>
<gene>
    <name evidence="6 9" type="primary">prfB</name>
    <name evidence="9" type="ORF">MPAN_012280</name>
</gene>
<dbReference type="InterPro" id="IPR004374">
    <property type="entry name" value="PrfB"/>
</dbReference>